<comment type="caution">
    <text evidence="1">The sequence shown here is derived from an EMBL/GenBank/DDBJ whole genome shotgun (WGS) entry which is preliminary data.</text>
</comment>
<accession>A0ACC0WES5</accession>
<evidence type="ECO:0000313" key="2">
    <source>
        <dbReference type="Proteomes" id="UP001163321"/>
    </source>
</evidence>
<dbReference type="EMBL" id="CM047592">
    <property type="protein sequence ID" value="KAI9917333.1"/>
    <property type="molecule type" value="Genomic_DNA"/>
</dbReference>
<evidence type="ECO:0000313" key="1">
    <source>
        <dbReference type="EMBL" id="KAI9917333.1"/>
    </source>
</evidence>
<name>A0ACC0WES5_9STRA</name>
<organism evidence="1 2">
    <name type="scientific">Peronosclerospora sorghi</name>
    <dbReference type="NCBI Taxonomy" id="230839"/>
    <lineage>
        <taxon>Eukaryota</taxon>
        <taxon>Sar</taxon>
        <taxon>Stramenopiles</taxon>
        <taxon>Oomycota</taxon>
        <taxon>Peronosporomycetes</taxon>
        <taxon>Peronosporales</taxon>
        <taxon>Peronosporaceae</taxon>
        <taxon>Peronosclerospora</taxon>
    </lineage>
</organism>
<protein>
    <submittedName>
        <fullName evidence="1">Uncharacterized protein</fullName>
    </submittedName>
</protein>
<dbReference type="Proteomes" id="UP001163321">
    <property type="component" value="Chromosome 13"/>
</dbReference>
<keyword evidence="2" id="KW-1185">Reference proteome</keyword>
<sequence length="344" mass="39135">MDTGSRGGPKREAWAVDASPRLQEVVFKLQGAETIERQETARARRIVACMQTATKFILYLPLRFESMRIDPGVVLSSLALVAALDDRAATAAQAKLSPTPYKTTSDAVDERRLRTSGRELRVHETMDEDKEEDERGIGDLVKKLRFKKPEPTEFSPEDQQAVDALFPVRESHGWEAQGNLLKAGLQNKDALKPLAEKYPHLLLKTLAGKFNEFTLSARLAGRALHPDEAKYWKTLYTMQIQRLVDQKMTPGNLVRMLGLGHENQLSDGWTCLQDFLKVYNKTKWPWEKVSVLKALRVSKYWRTDNELLYYLETQESNPVARAALDKLRKQLRRNAENIGDVVGE</sequence>
<proteinExistence type="predicted"/>
<gene>
    <name evidence="1" type="ORF">PsorP6_013269</name>
</gene>
<reference evidence="1 2" key="1">
    <citation type="journal article" date="2022" name="bioRxiv">
        <title>The genome of the oomycete Peronosclerospora sorghi, a cosmopolitan pathogen of maize and sorghum, is inflated with dispersed pseudogenes.</title>
        <authorList>
            <person name="Fletcher K."/>
            <person name="Martin F."/>
            <person name="Isakeit T."/>
            <person name="Cavanaugh K."/>
            <person name="Magill C."/>
            <person name="Michelmore R."/>
        </authorList>
    </citation>
    <scope>NUCLEOTIDE SEQUENCE [LARGE SCALE GENOMIC DNA]</scope>
    <source>
        <strain evidence="1">P6</strain>
    </source>
</reference>